<evidence type="ECO:0000256" key="6">
    <source>
        <dbReference type="ARBA" id="ARBA00022884"/>
    </source>
</evidence>
<dbReference type="Pfam" id="PF00270">
    <property type="entry name" value="DEAD"/>
    <property type="match status" value="1"/>
</dbReference>
<feature type="domain" description="Helicase C-terminal" evidence="13">
    <location>
        <begin position="401"/>
        <end position="562"/>
    </location>
</feature>
<protein>
    <recommendedName>
        <fullName evidence="1">RNA helicase</fullName>
        <ecNumber evidence="1">3.6.4.13</ecNumber>
    </recommendedName>
</protein>
<dbReference type="Pfam" id="PF00013">
    <property type="entry name" value="KH_1"/>
    <property type="match status" value="1"/>
</dbReference>
<dbReference type="GO" id="GO:0005524">
    <property type="term" value="F:ATP binding"/>
    <property type="evidence" value="ECO:0007669"/>
    <property type="project" value="UniProtKB-KW"/>
</dbReference>
<dbReference type="HOGENOM" id="CLU_003041_16_8_1"/>
<dbReference type="FunCoup" id="H3CWS7">
    <property type="interactions" value="69"/>
</dbReference>
<reference evidence="15" key="2">
    <citation type="submission" date="2025-08" db="UniProtKB">
        <authorList>
            <consortium name="Ensembl"/>
        </authorList>
    </citation>
    <scope>IDENTIFICATION</scope>
</reference>
<dbReference type="Gene3D" id="3.40.50.300">
    <property type="entry name" value="P-loop containing nucleotide triphosphate hydrolases"/>
    <property type="match status" value="2"/>
</dbReference>
<evidence type="ECO:0000256" key="4">
    <source>
        <dbReference type="ARBA" id="ARBA00022806"/>
    </source>
</evidence>
<name>H3CWS7_TETNG</name>
<accession>H3CWS7</accession>
<dbReference type="InterPro" id="IPR014001">
    <property type="entry name" value="Helicase_ATP-bd"/>
</dbReference>
<evidence type="ECO:0000256" key="10">
    <source>
        <dbReference type="RuleBase" id="RU000492"/>
    </source>
</evidence>
<dbReference type="InterPro" id="IPR011545">
    <property type="entry name" value="DEAD/DEAH_box_helicase_dom"/>
</dbReference>
<dbReference type="Pfam" id="PF00271">
    <property type="entry name" value="Helicase_C"/>
    <property type="match status" value="1"/>
</dbReference>
<dbReference type="InterPro" id="IPR004087">
    <property type="entry name" value="KH_dom"/>
</dbReference>
<dbReference type="PROSITE" id="PS00039">
    <property type="entry name" value="DEAD_ATP_HELICASE"/>
    <property type="match status" value="1"/>
</dbReference>
<dbReference type="SUPFAM" id="SSF52540">
    <property type="entry name" value="P-loop containing nucleoside triphosphate hydrolases"/>
    <property type="match status" value="1"/>
</dbReference>
<evidence type="ECO:0000256" key="11">
    <source>
        <dbReference type="SAM" id="MobiDB-lite"/>
    </source>
</evidence>
<dbReference type="InterPro" id="IPR036612">
    <property type="entry name" value="KH_dom_type_1_sf"/>
</dbReference>
<feature type="domain" description="DEAD-box RNA helicase Q" evidence="14">
    <location>
        <begin position="183"/>
        <end position="211"/>
    </location>
</feature>
<dbReference type="CDD" id="cd17958">
    <property type="entry name" value="DEADc_DDX43_DDX53"/>
    <property type="match status" value="1"/>
</dbReference>
<dbReference type="Gene3D" id="3.30.1370.10">
    <property type="entry name" value="K Homology domain, type 1"/>
    <property type="match status" value="1"/>
</dbReference>
<dbReference type="AlphaFoldDB" id="H3CWS7"/>
<evidence type="ECO:0000256" key="7">
    <source>
        <dbReference type="ARBA" id="ARBA00047984"/>
    </source>
</evidence>
<evidence type="ECO:0000256" key="3">
    <source>
        <dbReference type="ARBA" id="ARBA00022801"/>
    </source>
</evidence>
<evidence type="ECO:0000259" key="13">
    <source>
        <dbReference type="PROSITE" id="PS51194"/>
    </source>
</evidence>
<keyword evidence="3 10" id="KW-0378">Hydrolase</keyword>
<dbReference type="GO" id="GO:0016787">
    <property type="term" value="F:hydrolase activity"/>
    <property type="evidence" value="ECO:0007669"/>
    <property type="project" value="UniProtKB-KW"/>
</dbReference>
<dbReference type="SUPFAM" id="SSF54791">
    <property type="entry name" value="Eukaryotic type KH-domain (KH-domain type I)"/>
    <property type="match status" value="1"/>
</dbReference>
<comment type="similarity">
    <text evidence="10">Belongs to the DEAD box helicase family.</text>
</comment>
<dbReference type="STRING" id="99883.ENSTNIP00000012711"/>
<dbReference type="InParanoid" id="H3CWS7"/>
<feature type="compositionally biased region" description="Basic and acidic residues" evidence="11">
    <location>
        <begin position="66"/>
        <end position="85"/>
    </location>
</feature>
<dbReference type="PROSITE" id="PS51195">
    <property type="entry name" value="Q_MOTIF"/>
    <property type="match status" value="1"/>
</dbReference>
<reference evidence="15" key="3">
    <citation type="submission" date="2025-09" db="UniProtKB">
        <authorList>
            <consortium name="Ensembl"/>
        </authorList>
    </citation>
    <scope>IDENTIFICATION</scope>
</reference>
<dbReference type="FunFam" id="3.40.50.300:FF:000008">
    <property type="entry name" value="ATP-dependent RNA helicase RhlB"/>
    <property type="match status" value="1"/>
</dbReference>
<dbReference type="SMART" id="SM00322">
    <property type="entry name" value="KH"/>
    <property type="match status" value="1"/>
</dbReference>
<dbReference type="Ensembl" id="ENSTNIT00000012903.1">
    <property type="protein sequence ID" value="ENSTNIP00000012711.1"/>
    <property type="gene ID" value="ENSTNIG00000009822.1"/>
</dbReference>
<feature type="short sequence motif" description="Q motif" evidence="9">
    <location>
        <begin position="183"/>
        <end position="211"/>
    </location>
</feature>
<dbReference type="PROSITE" id="PS51194">
    <property type="entry name" value="HELICASE_CTER"/>
    <property type="match status" value="1"/>
</dbReference>
<evidence type="ECO:0000256" key="5">
    <source>
        <dbReference type="ARBA" id="ARBA00022840"/>
    </source>
</evidence>
<dbReference type="InterPro" id="IPR027417">
    <property type="entry name" value="P-loop_NTPase"/>
</dbReference>
<dbReference type="InterPro" id="IPR014014">
    <property type="entry name" value="RNA_helicase_DEAD_Q_motif"/>
</dbReference>
<reference evidence="16" key="1">
    <citation type="journal article" date="2004" name="Nature">
        <title>Genome duplication in the teleost fish Tetraodon nigroviridis reveals the early vertebrate proto-karyotype.</title>
        <authorList>
            <person name="Jaillon O."/>
            <person name="Aury J.-M."/>
            <person name="Brunet F."/>
            <person name="Petit J.-L."/>
            <person name="Stange-Thomann N."/>
            <person name="Mauceli E."/>
            <person name="Bouneau L."/>
            <person name="Fischer C."/>
            <person name="Ozouf-Costaz C."/>
            <person name="Bernot A."/>
            <person name="Nicaud S."/>
            <person name="Jaffe D."/>
            <person name="Fisher S."/>
            <person name="Lutfalla G."/>
            <person name="Dossat C."/>
            <person name="Segurens B."/>
            <person name="Dasilva C."/>
            <person name="Salanoubat M."/>
            <person name="Levy M."/>
            <person name="Boudet N."/>
            <person name="Castellano S."/>
            <person name="Anthouard V."/>
            <person name="Jubin C."/>
            <person name="Castelli V."/>
            <person name="Katinka M."/>
            <person name="Vacherie B."/>
            <person name="Biemont C."/>
            <person name="Skalli Z."/>
            <person name="Cattolico L."/>
            <person name="Poulain J."/>
            <person name="De Berardinis V."/>
            <person name="Cruaud C."/>
            <person name="Duprat S."/>
            <person name="Brottier P."/>
            <person name="Coutanceau J.-P."/>
            <person name="Gouzy J."/>
            <person name="Parra G."/>
            <person name="Lardier G."/>
            <person name="Chapple C."/>
            <person name="McKernan K.J."/>
            <person name="McEwan P."/>
            <person name="Bosak S."/>
            <person name="Kellis M."/>
            <person name="Volff J.-N."/>
            <person name="Guigo R."/>
            <person name="Zody M.C."/>
            <person name="Mesirov J."/>
            <person name="Lindblad-Toh K."/>
            <person name="Birren B."/>
            <person name="Nusbaum C."/>
            <person name="Kahn D."/>
            <person name="Robinson-Rechavi M."/>
            <person name="Laudet V."/>
            <person name="Schachter V."/>
            <person name="Quetier F."/>
            <person name="Saurin W."/>
            <person name="Scarpelli C."/>
            <person name="Wincker P."/>
            <person name="Lander E.S."/>
            <person name="Weissenbach J."/>
            <person name="Roest Crollius H."/>
        </authorList>
    </citation>
    <scope>NUCLEOTIDE SEQUENCE [LARGE SCALE GENOMIC DNA]</scope>
</reference>
<dbReference type="PANTHER" id="PTHR47958">
    <property type="entry name" value="ATP-DEPENDENT RNA HELICASE DBP3"/>
    <property type="match status" value="1"/>
</dbReference>
<evidence type="ECO:0000256" key="1">
    <source>
        <dbReference type="ARBA" id="ARBA00012552"/>
    </source>
</evidence>
<evidence type="ECO:0000259" key="14">
    <source>
        <dbReference type="PROSITE" id="PS51195"/>
    </source>
</evidence>
<dbReference type="PROSITE" id="PS51192">
    <property type="entry name" value="HELICASE_ATP_BIND_1"/>
    <property type="match status" value="1"/>
</dbReference>
<keyword evidence="16" id="KW-1185">Reference proteome</keyword>
<dbReference type="EC" id="3.6.4.13" evidence="1"/>
<feature type="region of interest" description="Disordered" evidence="11">
    <location>
        <begin position="66"/>
        <end position="87"/>
    </location>
</feature>
<feature type="domain" description="Helicase ATP-binding" evidence="12">
    <location>
        <begin position="214"/>
        <end position="389"/>
    </location>
</feature>
<evidence type="ECO:0000256" key="9">
    <source>
        <dbReference type="PROSITE-ProRule" id="PRU00552"/>
    </source>
</evidence>
<dbReference type="InterPro" id="IPR000629">
    <property type="entry name" value="RNA-helicase_DEAD-box_CS"/>
</dbReference>
<keyword evidence="6 8" id="KW-0694">RNA-binding</keyword>
<evidence type="ECO:0000256" key="2">
    <source>
        <dbReference type="ARBA" id="ARBA00022741"/>
    </source>
</evidence>
<dbReference type="Proteomes" id="UP000007303">
    <property type="component" value="Unassembled WGS sequence"/>
</dbReference>
<evidence type="ECO:0000313" key="16">
    <source>
        <dbReference type="Proteomes" id="UP000007303"/>
    </source>
</evidence>
<dbReference type="CDD" id="cd18787">
    <property type="entry name" value="SF2_C_DEAD"/>
    <property type="match status" value="1"/>
</dbReference>
<dbReference type="InterPro" id="IPR001650">
    <property type="entry name" value="Helicase_C-like"/>
</dbReference>
<sequence length="584" mass="66413">ARGRARPLVFSVERQEAGRIIGRGGATIRELQDRSGARIKVNRGDAEEEVVIFGSSDVQQKAKEMIDDGQRAGRQDAERRYRRVEEENEEKSVWSSQALEKAQAAPAPAAIDWDTIRRQKDKFAELKWAGLPPLEKHFYVEAESVSLLTPEDVSEWRKKNNNIFVDDLKEEGEKRPIPKPCRTFLEAFERYPEIMDNIRRVGFDKPTPIQSQAWPVLMSGEDLIAIAQTGTGKTLAYLLPGFIHMDGQPVPRSKRNGPAMLVLTPTRELALQIEAESKKYRFLDYTSVCIYGGGDRNGQIAKVQSGVDIVIATPGRLNDLQMNELIHLRSVTYLVLDEADRMLDMGFEPQIMKILLDVRPDRQTVMTSATWPTAVRRLAKSYLRDPMIVYVGTLDLAAVNTVEQKILIVNEEEKKFYMFDFIRDMEPLDKVLIFVGRKILVDDLSSDMCLQGISVQSLHGDREQCDREEALREFREGKVRILVATDLASRGLDVLDITHVFNYDFPRNIEEYVHRVGRTGRAGRSGAAVTLVSRDDWKMAPELICILERAGQDVPEELVKMAARYEKHKELTAREDREGRGGRR</sequence>
<evidence type="ECO:0000313" key="15">
    <source>
        <dbReference type="Ensembl" id="ENSTNIP00000012711.1"/>
    </source>
</evidence>
<proteinExistence type="inferred from homology"/>
<dbReference type="SMART" id="SM00487">
    <property type="entry name" value="DEXDc"/>
    <property type="match status" value="1"/>
</dbReference>
<dbReference type="GO" id="GO:0003724">
    <property type="term" value="F:RNA helicase activity"/>
    <property type="evidence" value="ECO:0007669"/>
    <property type="project" value="UniProtKB-EC"/>
</dbReference>
<keyword evidence="2 10" id="KW-0547">Nucleotide-binding</keyword>
<dbReference type="PROSITE" id="PS50084">
    <property type="entry name" value="KH_TYPE_1"/>
    <property type="match status" value="1"/>
</dbReference>
<keyword evidence="4 10" id="KW-0347">Helicase</keyword>
<evidence type="ECO:0000259" key="12">
    <source>
        <dbReference type="PROSITE" id="PS51192"/>
    </source>
</evidence>
<dbReference type="CDD" id="cd22430">
    <property type="entry name" value="KH-I_DDX43_DDX53"/>
    <property type="match status" value="1"/>
</dbReference>
<dbReference type="FunFam" id="3.40.50.300:FF:000079">
    <property type="entry name" value="probable ATP-dependent RNA helicase DDX17"/>
    <property type="match status" value="1"/>
</dbReference>
<dbReference type="SMART" id="SM00490">
    <property type="entry name" value="HELICc"/>
    <property type="match status" value="1"/>
</dbReference>
<organism evidence="15 16">
    <name type="scientific">Tetraodon nigroviridis</name>
    <name type="common">Spotted green pufferfish</name>
    <name type="synonym">Chelonodon nigroviridis</name>
    <dbReference type="NCBI Taxonomy" id="99883"/>
    <lineage>
        <taxon>Eukaryota</taxon>
        <taxon>Metazoa</taxon>
        <taxon>Chordata</taxon>
        <taxon>Craniata</taxon>
        <taxon>Vertebrata</taxon>
        <taxon>Euteleostomi</taxon>
        <taxon>Actinopterygii</taxon>
        <taxon>Neopterygii</taxon>
        <taxon>Teleostei</taxon>
        <taxon>Neoteleostei</taxon>
        <taxon>Acanthomorphata</taxon>
        <taxon>Eupercaria</taxon>
        <taxon>Tetraodontiformes</taxon>
        <taxon>Tetradontoidea</taxon>
        <taxon>Tetraodontidae</taxon>
        <taxon>Tetraodon</taxon>
    </lineage>
</organism>
<dbReference type="GeneTree" id="ENSGT00940000163653"/>
<dbReference type="OMA" id="RWAKCPP"/>
<dbReference type="GO" id="GO:0003723">
    <property type="term" value="F:RNA binding"/>
    <property type="evidence" value="ECO:0007669"/>
    <property type="project" value="UniProtKB-UniRule"/>
</dbReference>
<evidence type="ECO:0000256" key="8">
    <source>
        <dbReference type="PROSITE-ProRule" id="PRU00117"/>
    </source>
</evidence>
<comment type="catalytic activity">
    <reaction evidence="7">
        <text>ATP + H2O = ADP + phosphate + H(+)</text>
        <dbReference type="Rhea" id="RHEA:13065"/>
        <dbReference type="ChEBI" id="CHEBI:15377"/>
        <dbReference type="ChEBI" id="CHEBI:15378"/>
        <dbReference type="ChEBI" id="CHEBI:30616"/>
        <dbReference type="ChEBI" id="CHEBI:43474"/>
        <dbReference type="ChEBI" id="CHEBI:456216"/>
        <dbReference type="EC" id="3.6.4.13"/>
    </reaction>
</comment>
<keyword evidence="5 10" id="KW-0067">ATP-binding</keyword>
<dbReference type="InterPro" id="IPR004088">
    <property type="entry name" value="KH_dom_type_1"/>
</dbReference>